<dbReference type="InterPro" id="IPR000477">
    <property type="entry name" value="RT_dom"/>
</dbReference>
<reference evidence="2" key="1">
    <citation type="submission" date="2023-08" db="EMBL/GenBank/DDBJ databases">
        <title>A de novo genome assembly of Solanum verrucosum Schlechtendal, a Mexican diploid species geographically isolated from the other diploid A-genome species in potato relatives.</title>
        <authorList>
            <person name="Hosaka K."/>
        </authorList>
    </citation>
    <scope>NUCLEOTIDE SEQUENCE</scope>
    <source>
        <tissue evidence="2">Young leaves</tissue>
    </source>
</reference>
<dbReference type="PANTHER" id="PTHR46890:SF28">
    <property type="entry name" value="REVERSE TRANSCRIPTASE DOMAIN-CONTAINING PROTEIN"/>
    <property type="match status" value="1"/>
</dbReference>
<name>A0AAF0ZV61_SOLVR</name>
<dbReference type="PANTHER" id="PTHR46890">
    <property type="entry name" value="NON-LTR RETROLELEMENT REVERSE TRANSCRIPTASE-LIKE PROTEIN-RELATED"/>
    <property type="match status" value="1"/>
</dbReference>
<accession>A0AAF0ZV61</accession>
<evidence type="ECO:0000313" key="3">
    <source>
        <dbReference type="Proteomes" id="UP001234989"/>
    </source>
</evidence>
<protein>
    <recommendedName>
        <fullName evidence="1">Reverse transcriptase domain-containing protein</fullName>
    </recommendedName>
</protein>
<gene>
    <name evidence="2" type="ORF">MTR67_043459</name>
</gene>
<dbReference type="Pfam" id="PF00078">
    <property type="entry name" value="RVT_1"/>
    <property type="match status" value="1"/>
</dbReference>
<dbReference type="EMBL" id="CP133621">
    <property type="protein sequence ID" value="WMV50074.1"/>
    <property type="molecule type" value="Genomic_DNA"/>
</dbReference>
<evidence type="ECO:0000313" key="2">
    <source>
        <dbReference type="EMBL" id="WMV50074.1"/>
    </source>
</evidence>
<evidence type="ECO:0000259" key="1">
    <source>
        <dbReference type="Pfam" id="PF00078"/>
    </source>
</evidence>
<feature type="domain" description="Reverse transcriptase" evidence="1">
    <location>
        <begin position="238"/>
        <end position="483"/>
    </location>
</feature>
<sequence>MKRLTSTLSSWSKREYGDIFATVKEFEEKVRNAETEVLHNNTADNRTKLQCANAEYIKFMKMEAVILKQKTQLQWFREGDAKTKYFHALMRGRKRKLFIHQINNESGEWIQGDVNIARAACEHFQNIFTGHQDNINEEILQCIPRLVTEEQNQALKADPTVEEVKQAVFAMNPHLAAGPDGMNGKCFQVCWDIIKEDLYKAVLAFFCGHSMPKYMTHACLVLLSKIDHPNKLSEFGRISLSNFSNKIISKLIRIRLAPILSNLISENQSGFVRGRSISENIMLAQQIIHGIQKPKEGDNVVIKLDMAKAYDIVSWAYTCLVMRKMCFGEFFIDMIWRIMSNNWYSVIINGVMHGFFHSTRCLKQGDSLSHALFILGVEVLSRMLNNLYLNQNYQGFHIKPRGPQINHLSFADDVINFTSGKRLAIQLIMKTLTTYEQVSDQLINRDKSHFMLPVDCHQDIAEMIKEESGFTQKDNPISYLGCPLYIGGQRIIYYSQLVDNVAKRISGWQARMLNFVGRLTLVKHVLQFIPIHTMAAISPPKTTLQYIKRLTTYFFWGREKDKKKYH</sequence>
<dbReference type="InterPro" id="IPR052343">
    <property type="entry name" value="Retrotransposon-Effector_Assoc"/>
</dbReference>
<dbReference type="Proteomes" id="UP001234989">
    <property type="component" value="Chromosome 10"/>
</dbReference>
<dbReference type="CDD" id="cd01650">
    <property type="entry name" value="RT_nLTR_like"/>
    <property type="match status" value="1"/>
</dbReference>
<keyword evidence="3" id="KW-1185">Reference proteome</keyword>
<dbReference type="AlphaFoldDB" id="A0AAF0ZV61"/>
<organism evidence="2 3">
    <name type="scientific">Solanum verrucosum</name>
    <dbReference type="NCBI Taxonomy" id="315347"/>
    <lineage>
        <taxon>Eukaryota</taxon>
        <taxon>Viridiplantae</taxon>
        <taxon>Streptophyta</taxon>
        <taxon>Embryophyta</taxon>
        <taxon>Tracheophyta</taxon>
        <taxon>Spermatophyta</taxon>
        <taxon>Magnoliopsida</taxon>
        <taxon>eudicotyledons</taxon>
        <taxon>Gunneridae</taxon>
        <taxon>Pentapetalae</taxon>
        <taxon>asterids</taxon>
        <taxon>lamiids</taxon>
        <taxon>Solanales</taxon>
        <taxon>Solanaceae</taxon>
        <taxon>Solanoideae</taxon>
        <taxon>Solaneae</taxon>
        <taxon>Solanum</taxon>
    </lineage>
</organism>
<proteinExistence type="predicted"/>